<reference evidence="6" key="2">
    <citation type="journal article" date="2021" name="PeerJ">
        <title>Extensive microbial diversity within the chicken gut microbiome revealed by metagenomics and culture.</title>
        <authorList>
            <person name="Gilroy R."/>
            <person name="Ravi A."/>
            <person name="Getino M."/>
            <person name="Pursley I."/>
            <person name="Horton D.L."/>
            <person name="Alikhan N.F."/>
            <person name="Baker D."/>
            <person name="Gharbi K."/>
            <person name="Hall N."/>
            <person name="Watson M."/>
            <person name="Adriaenssens E.M."/>
            <person name="Foster-Nyarko E."/>
            <person name="Jarju S."/>
            <person name="Secka A."/>
            <person name="Antonio M."/>
            <person name="Oren A."/>
            <person name="Chaudhuri R.R."/>
            <person name="La Ragione R."/>
            <person name="Hildebrand F."/>
            <person name="Pallen M.J."/>
        </authorList>
    </citation>
    <scope>NUCLEOTIDE SEQUENCE</scope>
    <source>
        <strain evidence="6">CHK152-2871</strain>
    </source>
</reference>
<comment type="similarity">
    <text evidence="4 5">Belongs to the RNA methyltransferase RlmH family.</text>
</comment>
<dbReference type="AlphaFoldDB" id="A0A9D1FGW9"/>
<comment type="function">
    <text evidence="5">Specifically methylates the pseudouridine at position 1915 (m3Psi1915) in 23S rRNA.</text>
</comment>
<dbReference type="PIRSF" id="PIRSF004505">
    <property type="entry name" value="MT_bac"/>
    <property type="match status" value="1"/>
</dbReference>
<protein>
    <recommendedName>
        <fullName evidence="5">Ribosomal RNA large subunit methyltransferase H</fullName>
        <ecNumber evidence="5">2.1.1.177</ecNumber>
    </recommendedName>
    <alternativeName>
        <fullName evidence="5">23S rRNA (pseudouridine1915-N3)-methyltransferase</fullName>
    </alternativeName>
    <alternativeName>
        <fullName evidence="5">23S rRNA m3Psi1915 methyltransferase</fullName>
    </alternativeName>
    <alternativeName>
        <fullName evidence="5">rRNA (pseudouridine-N3-)-methyltransferase RlmH</fullName>
    </alternativeName>
</protein>
<keyword evidence="1 5" id="KW-0489">Methyltransferase</keyword>
<keyword evidence="5" id="KW-0963">Cytoplasm</keyword>
<comment type="subcellular location">
    <subcellularLocation>
        <location evidence="5">Cytoplasm</location>
    </subcellularLocation>
</comment>
<feature type="binding site" evidence="5">
    <location>
        <begin position="106"/>
        <end position="111"/>
    </location>
    <ligand>
        <name>S-adenosyl-L-methionine</name>
        <dbReference type="ChEBI" id="CHEBI:59789"/>
    </ligand>
</feature>
<feature type="binding site" evidence="5">
    <location>
        <position position="87"/>
    </location>
    <ligand>
        <name>S-adenosyl-L-methionine</name>
        <dbReference type="ChEBI" id="CHEBI:59789"/>
    </ligand>
</feature>
<dbReference type="Pfam" id="PF02590">
    <property type="entry name" value="SPOUT_MTase"/>
    <property type="match status" value="1"/>
</dbReference>
<dbReference type="InterPro" id="IPR003742">
    <property type="entry name" value="RlmH-like"/>
</dbReference>
<evidence type="ECO:0000256" key="4">
    <source>
        <dbReference type="ARBA" id="ARBA00038303"/>
    </source>
</evidence>
<keyword evidence="5" id="KW-0698">rRNA processing</keyword>
<dbReference type="HAMAP" id="MF_00658">
    <property type="entry name" value="23SrRNA_methyltr_H"/>
    <property type="match status" value="1"/>
</dbReference>
<reference evidence="6" key="1">
    <citation type="submission" date="2020-10" db="EMBL/GenBank/DDBJ databases">
        <authorList>
            <person name="Gilroy R."/>
        </authorList>
    </citation>
    <scope>NUCLEOTIDE SEQUENCE</scope>
    <source>
        <strain evidence="6">CHK152-2871</strain>
    </source>
</reference>
<gene>
    <name evidence="5" type="primary">rlmH</name>
    <name evidence="6" type="ORF">IAA86_00550</name>
</gene>
<dbReference type="GO" id="GO:0070038">
    <property type="term" value="F:rRNA (pseudouridine-N3-)-methyltransferase activity"/>
    <property type="evidence" value="ECO:0007669"/>
    <property type="project" value="UniProtKB-UniRule"/>
</dbReference>
<name>A0A9D1FGW9_9BACT</name>
<evidence type="ECO:0000313" key="6">
    <source>
        <dbReference type="EMBL" id="HIS73489.1"/>
    </source>
</evidence>
<evidence type="ECO:0000256" key="2">
    <source>
        <dbReference type="ARBA" id="ARBA00022679"/>
    </source>
</evidence>
<dbReference type="EC" id="2.1.1.177" evidence="5"/>
<accession>A0A9D1FGW9</accession>
<organism evidence="6 7">
    <name type="scientific">Candidatus Galligastranaerophilus intestinavium</name>
    <dbReference type="NCBI Taxonomy" id="2840836"/>
    <lineage>
        <taxon>Bacteria</taxon>
        <taxon>Candidatus Galligastranaerophilus</taxon>
    </lineage>
</organism>
<feature type="binding site" evidence="5">
    <location>
        <position position="54"/>
    </location>
    <ligand>
        <name>S-adenosyl-L-methionine</name>
        <dbReference type="ChEBI" id="CHEBI:59789"/>
    </ligand>
</feature>
<proteinExistence type="inferred from homology"/>
<dbReference type="InterPro" id="IPR029028">
    <property type="entry name" value="Alpha/beta_knot_MTases"/>
</dbReference>
<comment type="caution">
    <text evidence="6">The sequence shown here is derived from an EMBL/GenBank/DDBJ whole genome shotgun (WGS) entry which is preliminary data.</text>
</comment>
<dbReference type="InterPro" id="IPR029026">
    <property type="entry name" value="tRNA_m1G_MTases_N"/>
</dbReference>
<dbReference type="CDD" id="cd18081">
    <property type="entry name" value="RlmH-like"/>
    <property type="match status" value="1"/>
</dbReference>
<dbReference type="PANTHER" id="PTHR33603:SF1">
    <property type="entry name" value="RIBOSOMAL RNA LARGE SUBUNIT METHYLTRANSFERASE H"/>
    <property type="match status" value="1"/>
</dbReference>
<dbReference type="EMBL" id="DVJQ01000006">
    <property type="protein sequence ID" value="HIS73489.1"/>
    <property type="molecule type" value="Genomic_DNA"/>
</dbReference>
<dbReference type="Proteomes" id="UP000886865">
    <property type="component" value="Unassembled WGS sequence"/>
</dbReference>
<evidence type="ECO:0000256" key="3">
    <source>
        <dbReference type="ARBA" id="ARBA00022691"/>
    </source>
</evidence>
<keyword evidence="2 5" id="KW-0808">Transferase</keyword>
<evidence type="ECO:0000256" key="5">
    <source>
        <dbReference type="HAMAP-Rule" id="MF_00658"/>
    </source>
</evidence>
<dbReference type="SUPFAM" id="SSF75217">
    <property type="entry name" value="alpha/beta knot"/>
    <property type="match status" value="1"/>
</dbReference>
<comment type="catalytic activity">
    <reaction evidence="5">
        <text>pseudouridine(1915) in 23S rRNA + S-adenosyl-L-methionine = N(3)-methylpseudouridine(1915) in 23S rRNA + S-adenosyl-L-homocysteine + H(+)</text>
        <dbReference type="Rhea" id="RHEA:42752"/>
        <dbReference type="Rhea" id="RHEA-COMP:10221"/>
        <dbReference type="Rhea" id="RHEA-COMP:10222"/>
        <dbReference type="ChEBI" id="CHEBI:15378"/>
        <dbReference type="ChEBI" id="CHEBI:57856"/>
        <dbReference type="ChEBI" id="CHEBI:59789"/>
        <dbReference type="ChEBI" id="CHEBI:65314"/>
        <dbReference type="ChEBI" id="CHEBI:74486"/>
        <dbReference type="EC" id="2.1.1.177"/>
    </reaction>
</comment>
<evidence type="ECO:0000256" key="1">
    <source>
        <dbReference type="ARBA" id="ARBA00022603"/>
    </source>
</evidence>
<dbReference type="Gene3D" id="3.40.1280.10">
    <property type="match status" value="1"/>
</dbReference>
<evidence type="ECO:0000313" key="7">
    <source>
        <dbReference type="Proteomes" id="UP000886865"/>
    </source>
</evidence>
<dbReference type="PANTHER" id="PTHR33603">
    <property type="entry name" value="METHYLTRANSFERASE"/>
    <property type="match status" value="1"/>
</dbReference>
<keyword evidence="3 5" id="KW-0949">S-adenosyl-L-methionine</keyword>
<dbReference type="GO" id="GO:0005737">
    <property type="term" value="C:cytoplasm"/>
    <property type="evidence" value="ECO:0007669"/>
    <property type="project" value="UniProtKB-SubCell"/>
</dbReference>
<comment type="subunit">
    <text evidence="5">Homodimer.</text>
</comment>
<sequence>MNIKIILEGKIKEPYFKSGVEEFKKRLLNKVEVLEVSDIFEFLKNKSGAYIITLEIEGKMLSSIEFARKLREIETSGEANEILFLIGGAEGLSKEVRDLSDFKFSMSKLTFLHQEATFILIEQIYRAHKILNNEPYHK</sequence>